<comment type="cofactor">
    <cofactor evidence="2">
        <name>Mg(2+)</name>
        <dbReference type="ChEBI" id="CHEBI:18420"/>
    </cofactor>
</comment>
<dbReference type="CDD" id="cd03426">
    <property type="entry name" value="NUDIX_CoAse_Nudt7"/>
    <property type="match status" value="1"/>
</dbReference>
<dbReference type="InterPro" id="IPR015797">
    <property type="entry name" value="NUDIX_hydrolase-like_dom_sf"/>
</dbReference>
<dbReference type="RefSeq" id="WP_091839235.1">
    <property type="nucleotide sequence ID" value="NZ_FOAN01000007.1"/>
</dbReference>
<protein>
    <submittedName>
        <fullName evidence="8">8-oxo-dGTP pyrophosphatase MutT, NUDIX family</fullName>
    </submittedName>
</protein>
<sequence length="222" mass="24257">MQQLAKRLAETAFWNGGDLEALLLHALRPEPPAHGDLIARPRGDHDLQSEPIDIPDEASAIEAAVLIPIVLHPGEPTVLLTQRAAALRKHSAQIAFPGGRVDETDGSPLVAALREAEEEVGLSPGKVRAVGYLDAYLTGTGYRVTPVVGLVEPPLALTINPHEVDEAFETPLAFLLDPANHQRHGREFRGRYRTYYAMPHGDRYIWGATAGMIRNLYERLAG</sequence>
<keyword evidence="4" id="KW-0378">Hydrolase</keyword>
<keyword evidence="3" id="KW-0479">Metal-binding</keyword>
<evidence type="ECO:0000259" key="7">
    <source>
        <dbReference type="PROSITE" id="PS51462"/>
    </source>
</evidence>
<comment type="cofactor">
    <cofactor evidence="1">
        <name>Mn(2+)</name>
        <dbReference type="ChEBI" id="CHEBI:29035"/>
    </cofactor>
</comment>
<reference evidence="9" key="1">
    <citation type="submission" date="2016-10" db="EMBL/GenBank/DDBJ databases">
        <authorList>
            <person name="Varghese N."/>
            <person name="Submissions S."/>
        </authorList>
    </citation>
    <scope>NUCLEOTIDE SEQUENCE [LARGE SCALE GENOMIC DNA]</scope>
    <source>
        <strain evidence="9">LMG 26383,CCUG 61248,R- 45681</strain>
    </source>
</reference>
<dbReference type="InterPro" id="IPR045121">
    <property type="entry name" value="CoAse"/>
</dbReference>
<dbReference type="Proteomes" id="UP000199664">
    <property type="component" value="Unassembled WGS sequence"/>
</dbReference>
<dbReference type="PANTHER" id="PTHR12992">
    <property type="entry name" value="NUDIX HYDROLASE"/>
    <property type="match status" value="1"/>
</dbReference>
<evidence type="ECO:0000256" key="2">
    <source>
        <dbReference type="ARBA" id="ARBA00001946"/>
    </source>
</evidence>
<gene>
    <name evidence="8" type="ORF">SAMN04515666_107260</name>
</gene>
<feature type="domain" description="Nudix hydrolase" evidence="7">
    <location>
        <begin position="60"/>
        <end position="192"/>
    </location>
</feature>
<evidence type="ECO:0000313" key="9">
    <source>
        <dbReference type="Proteomes" id="UP000199664"/>
    </source>
</evidence>
<dbReference type="SUPFAM" id="SSF55811">
    <property type="entry name" value="Nudix"/>
    <property type="match status" value="1"/>
</dbReference>
<keyword evidence="6" id="KW-0464">Manganese</keyword>
<evidence type="ECO:0000256" key="4">
    <source>
        <dbReference type="ARBA" id="ARBA00022801"/>
    </source>
</evidence>
<dbReference type="InterPro" id="IPR000086">
    <property type="entry name" value="NUDIX_hydrolase_dom"/>
</dbReference>
<evidence type="ECO:0000313" key="8">
    <source>
        <dbReference type="EMBL" id="SEM12567.1"/>
    </source>
</evidence>
<evidence type="ECO:0000256" key="1">
    <source>
        <dbReference type="ARBA" id="ARBA00001936"/>
    </source>
</evidence>
<dbReference type="STRING" id="1036779.SAMN04515666_107260"/>
<dbReference type="Pfam" id="PF00293">
    <property type="entry name" value="NUDIX"/>
    <property type="match status" value="1"/>
</dbReference>
<dbReference type="PROSITE" id="PS51462">
    <property type="entry name" value="NUDIX"/>
    <property type="match status" value="1"/>
</dbReference>
<dbReference type="OrthoDB" id="9802805at2"/>
<accession>A0A1H7VUT3</accession>
<dbReference type="GO" id="GO:0010945">
    <property type="term" value="F:coenzyme A diphosphatase activity"/>
    <property type="evidence" value="ECO:0007669"/>
    <property type="project" value="InterPro"/>
</dbReference>
<dbReference type="EMBL" id="FOAN01000007">
    <property type="protein sequence ID" value="SEM12567.1"/>
    <property type="molecule type" value="Genomic_DNA"/>
</dbReference>
<name>A0A1H7VUT3_9HYPH</name>
<dbReference type="AlphaFoldDB" id="A0A1H7VUT3"/>
<organism evidence="8 9">
    <name type="scientific">Bosea lupini</name>
    <dbReference type="NCBI Taxonomy" id="1036779"/>
    <lineage>
        <taxon>Bacteria</taxon>
        <taxon>Pseudomonadati</taxon>
        <taxon>Pseudomonadota</taxon>
        <taxon>Alphaproteobacteria</taxon>
        <taxon>Hyphomicrobiales</taxon>
        <taxon>Boseaceae</taxon>
        <taxon>Bosea</taxon>
    </lineage>
</organism>
<dbReference type="Gene3D" id="3.90.79.10">
    <property type="entry name" value="Nucleoside Triphosphate Pyrophosphohydrolase"/>
    <property type="match status" value="1"/>
</dbReference>
<evidence type="ECO:0000256" key="5">
    <source>
        <dbReference type="ARBA" id="ARBA00022842"/>
    </source>
</evidence>
<dbReference type="NCBIfam" id="NF007980">
    <property type="entry name" value="PRK10707.1"/>
    <property type="match status" value="1"/>
</dbReference>
<keyword evidence="5" id="KW-0460">Magnesium</keyword>
<proteinExistence type="predicted"/>
<dbReference type="GO" id="GO:0046872">
    <property type="term" value="F:metal ion binding"/>
    <property type="evidence" value="ECO:0007669"/>
    <property type="project" value="UniProtKB-KW"/>
</dbReference>
<dbReference type="PANTHER" id="PTHR12992:SF11">
    <property type="entry name" value="MITOCHONDRIAL COENZYME A DIPHOSPHATASE NUDT8"/>
    <property type="match status" value="1"/>
</dbReference>
<evidence type="ECO:0000256" key="6">
    <source>
        <dbReference type="ARBA" id="ARBA00023211"/>
    </source>
</evidence>
<keyword evidence="9" id="KW-1185">Reference proteome</keyword>
<evidence type="ECO:0000256" key="3">
    <source>
        <dbReference type="ARBA" id="ARBA00022723"/>
    </source>
</evidence>